<evidence type="ECO:0000313" key="9">
    <source>
        <dbReference type="EMBL" id="MBD1371378.1"/>
    </source>
</evidence>
<comment type="caution">
    <text evidence="9">The sequence shown here is derived from an EMBL/GenBank/DDBJ whole genome shotgun (WGS) entry which is preliminary data.</text>
</comment>
<evidence type="ECO:0000256" key="5">
    <source>
        <dbReference type="ARBA" id="ARBA00022692"/>
    </source>
</evidence>
<dbReference type="GO" id="GO:0016020">
    <property type="term" value="C:membrane"/>
    <property type="evidence" value="ECO:0007669"/>
    <property type="project" value="UniProtKB-SubCell"/>
</dbReference>
<feature type="transmembrane region" description="Helical" evidence="8">
    <location>
        <begin position="161"/>
        <end position="181"/>
    </location>
</feature>
<keyword evidence="6 8" id="KW-1133">Transmembrane helix</keyword>
<evidence type="ECO:0000256" key="6">
    <source>
        <dbReference type="ARBA" id="ARBA00022989"/>
    </source>
</evidence>
<dbReference type="PANTHER" id="PTHR34975">
    <property type="entry name" value="SPORE GERMINATION PROTEIN A2"/>
    <property type="match status" value="1"/>
</dbReference>
<feature type="transmembrane region" description="Helical" evidence="8">
    <location>
        <begin position="321"/>
        <end position="337"/>
    </location>
</feature>
<dbReference type="Proteomes" id="UP000661691">
    <property type="component" value="Unassembled WGS sequence"/>
</dbReference>
<feature type="transmembrane region" description="Helical" evidence="8">
    <location>
        <begin position="233"/>
        <end position="253"/>
    </location>
</feature>
<dbReference type="Gene3D" id="1.20.1740.10">
    <property type="entry name" value="Amino acid/polyamine transporter I"/>
    <property type="match status" value="1"/>
</dbReference>
<protein>
    <submittedName>
        <fullName evidence="9">Endospore germination permease</fullName>
    </submittedName>
</protein>
<evidence type="ECO:0000256" key="4">
    <source>
        <dbReference type="ARBA" id="ARBA00022544"/>
    </source>
</evidence>
<dbReference type="RefSeq" id="WP_191141512.1">
    <property type="nucleotide sequence ID" value="NZ_JACXAH010000003.1"/>
</dbReference>
<feature type="transmembrane region" description="Helical" evidence="8">
    <location>
        <begin position="12"/>
        <end position="32"/>
    </location>
</feature>
<dbReference type="InterPro" id="IPR004761">
    <property type="entry name" value="Spore_GerAB"/>
</dbReference>
<name>A0A926N863_9BACL</name>
<dbReference type="AlphaFoldDB" id="A0A926N863"/>
<accession>A0A926N863</accession>
<feature type="transmembrane region" description="Helical" evidence="8">
    <location>
        <begin position="201"/>
        <end position="221"/>
    </location>
</feature>
<feature type="transmembrane region" description="Helical" evidence="8">
    <location>
        <begin position="131"/>
        <end position="149"/>
    </location>
</feature>
<feature type="transmembrane region" description="Helical" evidence="8">
    <location>
        <begin position="89"/>
        <end position="111"/>
    </location>
</feature>
<feature type="transmembrane region" description="Helical" evidence="8">
    <location>
        <begin position="47"/>
        <end position="68"/>
    </location>
</feature>
<evidence type="ECO:0000313" key="10">
    <source>
        <dbReference type="Proteomes" id="UP000661691"/>
    </source>
</evidence>
<dbReference type="EMBL" id="JACXAH010000003">
    <property type="protein sequence ID" value="MBD1371378.1"/>
    <property type="molecule type" value="Genomic_DNA"/>
</dbReference>
<keyword evidence="10" id="KW-1185">Reference proteome</keyword>
<organism evidence="9 10">
    <name type="scientific">Polycladospora coralii</name>
    <dbReference type="NCBI Taxonomy" id="2771432"/>
    <lineage>
        <taxon>Bacteria</taxon>
        <taxon>Bacillati</taxon>
        <taxon>Bacillota</taxon>
        <taxon>Bacilli</taxon>
        <taxon>Bacillales</taxon>
        <taxon>Thermoactinomycetaceae</taxon>
        <taxon>Polycladospora</taxon>
    </lineage>
</organism>
<keyword evidence="4" id="KW-0309">Germination</keyword>
<evidence type="ECO:0000256" key="3">
    <source>
        <dbReference type="ARBA" id="ARBA00022448"/>
    </source>
</evidence>
<dbReference type="NCBIfam" id="TIGR00912">
    <property type="entry name" value="2A0309"/>
    <property type="match status" value="1"/>
</dbReference>
<gene>
    <name evidence="9" type="ORF">IC620_03295</name>
</gene>
<feature type="transmembrane region" description="Helical" evidence="8">
    <location>
        <begin position="349"/>
        <end position="371"/>
    </location>
</feature>
<evidence type="ECO:0000256" key="7">
    <source>
        <dbReference type="ARBA" id="ARBA00023136"/>
    </source>
</evidence>
<dbReference type="GO" id="GO:0009847">
    <property type="term" value="P:spore germination"/>
    <property type="evidence" value="ECO:0007669"/>
    <property type="project" value="InterPro"/>
</dbReference>
<keyword evidence="5 8" id="KW-0812">Transmembrane</keyword>
<reference evidence="9" key="1">
    <citation type="submission" date="2020-09" db="EMBL/GenBank/DDBJ databases">
        <title>A novel bacterium of genus Hazenella, isolated from South China Sea.</title>
        <authorList>
            <person name="Huang H."/>
            <person name="Mo K."/>
            <person name="Hu Y."/>
        </authorList>
    </citation>
    <scope>NUCLEOTIDE SEQUENCE</scope>
    <source>
        <strain evidence="9">IB182357</strain>
    </source>
</reference>
<feature type="transmembrane region" description="Helical" evidence="8">
    <location>
        <begin position="284"/>
        <end position="309"/>
    </location>
</feature>
<keyword evidence="7 8" id="KW-0472">Membrane</keyword>
<evidence type="ECO:0000256" key="2">
    <source>
        <dbReference type="ARBA" id="ARBA00007998"/>
    </source>
</evidence>
<sequence>MGQNTRESQKYSISSYQSFVLLFSTIFGAGVLDLPRNITDDVGNDTIWVLFIAGLLVWCILMLITVLIQRFPQESIAEYLIKILGSKRFVWIGRILSVLLLIPIAGAWLAGSAMITRTFGETVHIMILTETPLLAIMVPFVLLVCLAGCSQISVLAKFSELLFPLSLIPIGMIIFSTLIHGRLLNVLPLMGVSWEQLISGVLTSAYAFTGYTVVLVFSGFYQQPKKALKVHSLAFGFTFLLYWGLCVNTLAVFGPEEVTKMMWPVLEAAKILQIPVLIERMESIILLLWVSTAFTSAANLYVAFVEMVCGSLKWTERWRKGVAILFSFVILGIALYPDRIQEIWAFQKWYGAIALGIAICIPLLLLMIALIRKQKGEIKYAKKTSSH</sequence>
<keyword evidence="3" id="KW-0813">Transport</keyword>
<comment type="similarity">
    <text evidence="2">Belongs to the amino acid-polyamine-organocation (APC) superfamily. Spore germination protein (SGP) (TC 2.A.3.9) family.</text>
</comment>
<comment type="subcellular location">
    <subcellularLocation>
        <location evidence="1">Membrane</location>
        <topology evidence="1">Multi-pass membrane protein</topology>
    </subcellularLocation>
</comment>
<evidence type="ECO:0000256" key="1">
    <source>
        <dbReference type="ARBA" id="ARBA00004141"/>
    </source>
</evidence>
<dbReference type="PANTHER" id="PTHR34975:SF2">
    <property type="entry name" value="SPORE GERMINATION PROTEIN A2"/>
    <property type="match status" value="1"/>
</dbReference>
<dbReference type="Pfam" id="PF03845">
    <property type="entry name" value="Spore_permease"/>
    <property type="match status" value="1"/>
</dbReference>
<evidence type="ECO:0000256" key="8">
    <source>
        <dbReference type="SAM" id="Phobius"/>
    </source>
</evidence>
<proteinExistence type="inferred from homology"/>